<dbReference type="OrthoDB" id="3904217at2759"/>
<gene>
    <name evidence="2" type="ORF">BDZ90DRAFT_261669</name>
</gene>
<evidence type="ECO:0000313" key="2">
    <source>
        <dbReference type="EMBL" id="PWN26360.1"/>
    </source>
</evidence>
<evidence type="ECO:0000313" key="3">
    <source>
        <dbReference type="Proteomes" id="UP000245884"/>
    </source>
</evidence>
<dbReference type="GeneID" id="37030221"/>
<feature type="domain" description="Lipocalin-like" evidence="1">
    <location>
        <begin position="166"/>
        <end position="270"/>
    </location>
</feature>
<sequence length="288" mass="31934">MALGKPINPGVWAQTDFSSFQWLPENIGSLPEDQVAPDTADLSVLPPALPGEDGDDAEADDCLARHVFGMSSLAGFSSYEQEQAEEGLINLVFGLSPQAGYPYPNHQMGDRLEWAMGHEHVVPLPGQRRLPTRTRNGEFLKRKFNRNVRENVSTSLPYAPTAWPLVGTWRLTTFDAVYVSDPSQRKKQMGDQPNGLLVYSPDGYMSALMTSSDPEVHLPKAGYAGKWTVEDDRVHHHVETSTQDAWVGTTLSRKIELKGQELLLTTLDSYGPEGQKFIVEAGWKRAEP</sequence>
<organism evidence="2 3">
    <name type="scientific">Jaminaea rosea</name>
    <dbReference type="NCBI Taxonomy" id="1569628"/>
    <lineage>
        <taxon>Eukaryota</taxon>
        <taxon>Fungi</taxon>
        <taxon>Dikarya</taxon>
        <taxon>Basidiomycota</taxon>
        <taxon>Ustilaginomycotina</taxon>
        <taxon>Exobasidiomycetes</taxon>
        <taxon>Microstromatales</taxon>
        <taxon>Microstromatales incertae sedis</taxon>
        <taxon>Jaminaea</taxon>
    </lineage>
</organism>
<reference evidence="2 3" key="1">
    <citation type="journal article" date="2018" name="Mol. Biol. Evol.">
        <title>Broad Genomic Sampling Reveals a Smut Pathogenic Ancestry of the Fungal Clade Ustilaginomycotina.</title>
        <authorList>
            <person name="Kijpornyongpan T."/>
            <person name="Mondo S.J."/>
            <person name="Barry K."/>
            <person name="Sandor L."/>
            <person name="Lee J."/>
            <person name="Lipzen A."/>
            <person name="Pangilinan J."/>
            <person name="LaButti K."/>
            <person name="Hainaut M."/>
            <person name="Henrissat B."/>
            <person name="Grigoriev I.V."/>
            <person name="Spatafora J.W."/>
            <person name="Aime M.C."/>
        </authorList>
    </citation>
    <scope>NUCLEOTIDE SEQUENCE [LARGE SCALE GENOMIC DNA]</scope>
    <source>
        <strain evidence="2 3">MCA 5214</strain>
    </source>
</reference>
<protein>
    <recommendedName>
        <fullName evidence="1">Lipocalin-like domain-containing protein</fullName>
    </recommendedName>
</protein>
<dbReference type="InterPro" id="IPR024311">
    <property type="entry name" value="Lipocalin-like"/>
</dbReference>
<keyword evidence="3" id="KW-1185">Reference proteome</keyword>
<dbReference type="Proteomes" id="UP000245884">
    <property type="component" value="Unassembled WGS sequence"/>
</dbReference>
<dbReference type="EMBL" id="KZ819672">
    <property type="protein sequence ID" value="PWN26360.1"/>
    <property type="molecule type" value="Genomic_DNA"/>
</dbReference>
<dbReference type="RefSeq" id="XP_025360972.1">
    <property type="nucleotide sequence ID" value="XM_025508398.1"/>
</dbReference>
<accession>A0A316UMB3</accession>
<dbReference type="AlphaFoldDB" id="A0A316UMB3"/>
<evidence type="ECO:0000259" key="1">
    <source>
        <dbReference type="Pfam" id="PF13924"/>
    </source>
</evidence>
<dbReference type="Pfam" id="PF13924">
    <property type="entry name" value="Lipocalin_5"/>
    <property type="match status" value="1"/>
</dbReference>
<name>A0A316UMB3_9BASI</name>
<proteinExistence type="predicted"/>